<evidence type="ECO:0000313" key="3">
    <source>
        <dbReference type="EMBL" id="MFC5584211.1"/>
    </source>
</evidence>
<feature type="region of interest" description="Disordered" evidence="1">
    <location>
        <begin position="1129"/>
        <end position="1150"/>
    </location>
</feature>
<sequence length="1739" mass="189917">MEQLNYTNPRRKACMLLAGLVLAASIVPARADVWTFETPSENIQCTVGQGAGVQSDITCTIIERSGSFALPPPSGCTSDWGHTFTMREHGPVEVLCTPTSTSRDGHSKADYGVTGEFGGFTCESSKQGLKCTNRDGNGFFLSRKIQSVLYGAGGQGSSNGFAAASSRQDDVSVPDVMNMPYGKARSVLREHRWWPLENFDPGNLVYFTREIFDRGYTEVDTCSPVGDTPCKFYFYNDDDQYLEVATRGENPHVAGTEILDVRAVEARRAASAPGATAYNEPANISVACNDNGAVLSLPDRSKVYLGKQCDAYKPGVGNGGWWLAASAFIVEIDGQATRYAKDLSCDTLSYCDYRAARAQIDKAPSNTAETVAQPQASKDAGWTSTRGQGFHTAGIVNSAGDSLTLTCGVEGAGTRGSSITLQIGDTPIKAGTLVELRFEDAHPGIVPLMLSRDNAVFVGDPSAVVSAQHFETLVETLKAGSSVTVRARSGPEAQFSLRGSSAALGECKGVAASGVPSAAAETAPKSESEIAKENLAERPVTIDANAGLVPSQITPDYKFETLDGYAILPERQTDAHAASLPWLPWSTVNLPIALPQLIEPDLPGRSQDDDDAYAIAVAHSFLSETEKSAIEAKLGLPFPLFAEFDKISPNILRMQGGRGGAAAFHAKRMLHERDKLDEFTRGPALQEIRTALRAKIAASELQLPLPVVRIYRVTLEEYDFENGGFPVKGIQRFNNPSASRLAEIAGASRFNTDIMEYPKFIPMEPQAAKRLIEEIAKSRNDRYRVVNMAVFGELTDIRQLEVDKGPFTIELLHKAERIDFGFGDKMLGDVFYSVVPDKLEDGEVEAVREGGRSTPATLYGPEYLVSAVSDAFPDLLNSQTLVEPLMRSRVTLENMDMAEWGLGNLPANKILRPELAEPRRKPNSDDIRLYRAFLDGRRQAGVSKEIILPVSTGVRQAQDGTKTIEPERPVDLIALALEQNMSQFGNWRNRGPNHPDRLADLLAGTPHAIEPGRIALGGGNVQLTQRGTSPVVLSLKLNKANPNAPLRFESGLNEPASNNRVRSGVMGNVPRDEGELRGHIVLELEEAPIIVEENEGSDAVKAVVLKVAMKRVMFLDQGEERMIAFDDRQDSGSAADDGDLPSVPTPETLPLDAETSDLLILRHLPDTVTDADFKRMLLARWEAEKKKRDISSQLPWGRFFEIGQAKPEGDALDAMLPAFRDWSKARAANLPQSFYLEPRRIQTDVPGIAGFGSTLANPNSLHSALMQCDTAIRMAQIQNNFPEHKLKMLENACEYIRQASELPSDVLYIGRTETLPAAWRGKGTSVRALPYHGTVGARVECATTIPSSRDDYCRAFEEAIRSGIFGETVFALDDVYVFDKAADIRPEIAARKSRVRTYPKLTVQVAGVERSTQARPSPFAKALMKVDDFIAAQELLERHDTLGNFAPELVETNFFDLRAVSMELVERETGKVVANIPLVDMPSGPDASLLEPLERMTVAPPSEPYGKDVIGLRLGMSFDEADRIIRDHMDVGRVFIADRKWSVRAAAGNIDPFSSGVAYESKDGREVIVIHDEPPSAEKVIVGAVRLVDLDKGTVSPAQIFAQAREKYGPADVTDQRSQAWFDVDNADSKCVASYGSHAHLLAWRDENGAATEWKSRTYRGQPAPFEAERNVLEMRSKCPSGVTLTLDANDTERDRLIFRLHDPQTLYKHLIQSEVMIQEGASFGGEAAAEGEKTGIKF</sequence>
<protein>
    <submittedName>
        <fullName evidence="3">DUF6636 domain-containing protein</fullName>
    </submittedName>
</protein>
<evidence type="ECO:0000256" key="1">
    <source>
        <dbReference type="SAM" id="MobiDB-lite"/>
    </source>
</evidence>
<feature type="chain" id="PRO_5047382468" evidence="2">
    <location>
        <begin position="32"/>
        <end position="1739"/>
    </location>
</feature>
<dbReference type="InterPro" id="IPR046576">
    <property type="entry name" value="DUF6636"/>
</dbReference>
<gene>
    <name evidence="3" type="ORF">ACFPOD_03735</name>
</gene>
<organism evidence="3 4">
    <name type="scientific">Nitratireductor kimnyeongensis</name>
    <dbReference type="NCBI Taxonomy" id="430679"/>
    <lineage>
        <taxon>Bacteria</taxon>
        <taxon>Pseudomonadati</taxon>
        <taxon>Pseudomonadota</taxon>
        <taxon>Alphaproteobacteria</taxon>
        <taxon>Hyphomicrobiales</taxon>
        <taxon>Phyllobacteriaceae</taxon>
        <taxon>Nitratireductor</taxon>
    </lineage>
</organism>
<proteinExistence type="predicted"/>
<dbReference type="EMBL" id="JBHSNB010000001">
    <property type="protein sequence ID" value="MFC5584211.1"/>
    <property type="molecule type" value="Genomic_DNA"/>
</dbReference>
<feature type="region of interest" description="Disordered" evidence="1">
    <location>
        <begin position="365"/>
        <end position="384"/>
    </location>
</feature>
<keyword evidence="2" id="KW-0732">Signal</keyword>
<keyword evidence="4" id="KW-1185">Reference proteome</keyword>
<comment type="caution">
    <text evidence="3">The sequence shown here is derived from an EMBL/GenBank/DDBJ whole genome shotgun (WGS) entry which is preliminary data.</text>
</comment>
<reference evidence="4" key="1">
    <citation type="journal article" date="2019" name="Int. J. Syst. Evol. Microbiol.">
        <title>The Global Catalogue of Microorganisms (GCM) 10K type strain sequencing project: providing services to taxonomists for standard genome sequencing and annotation.</title>
        <authorList>
            <consortium name="The Broad Institute Genomics Platform"/>
            <consortium name="The Broad Institute Genome Sequencing Center for Infectious Disease"/>
            <person name="Wu L."/>
            <person name="Ma J."/>
        </authorList>
    </citation>
    <scope>NUCLEOTIDE SEQUENCE [LARGE SCALE GENOMIC DNA]</scope>
    <source>
        <strain evidence="4">JCM 3366</strain>
    </source>
</reference>
<evidence type="ECO:0000313" key="4">
    <source>
        <dbReference type="Proteomes" id="UP001596107"/>
    </source>
</evidence>
<accession>A0ABW0T6E7</accession>
<dbReference type="Pfam" id="PF20341">
    <property type="entry name" value="DUF6636"/>
    <property type="match status" value="1"/>
</dbReference>
<dbReference type="Proteomes" id="UP001596107">
    <property type="component" value="Unassembled WGS sequence"/>
</dbReference>
<feature type="region of interest" description="Disordered" evidence="1">
    <location>
        <begin position="1047"/>
        <end position="1070"/>
    </location>
</feature>
<evidence type="ECO:0000256" key="2">
    <source>
        <dbReference type="SAM" id="SignalP"/>
    </source>
</evidence>
<dbReference type="RefSeq" id="WP_378596201.1">
    <property type="nucleotide sequence ID" value="NZ_JBHSNB010000001.1"/>
</dbReference>
<feature type="signal peptide" evidence="2">
    <location>
        <begin position="1"/>
        <end position="31"/>
    </location>
</feature>
<name>A0ABW0T6E7_9HYPH</name>